<accession>A0A831VMN7</accession>
<sequence>MPEETIYLRDALDLMKTLGPDGRAVPFSIKVRTFQRNSKTGGSIRQYEKAKMVMAEENPHVDSIRSLQTVNKPRPIMRKNPNHYENKTRNIKVLPQGDIKRINIRFIIELNGQKVIY</sequence>
<gene>
    <name evidence="1" type="ORF">ENH87_03435</name>
</gene>
<proteinExistence type="predicted"/>
<dbReference type="AlphaFoldDB" id="A0A831VMN7"/>
<protein>
    <submittedName>
        <fullName evidence="1">Uncharacterized protein</fullName>
    </submittedName>
</protein>
<evidence type="ECO:0000313" key="1">
    <source>
        <dbReference type="EMBL" id="HEA19951.1"/>
    </source>
</evidence>
<reference evidence="1" key="1">
    <citation type="journal article" date="2020" name="mSystems">
        <title>Genome- and Community-Level Interaction Insights into Carbon Utilization and Element Cycling Functions of Hydrothermarchaeota in Hydrothermal Sediment.</title>
        <authorList>
            <person name="Zhou Z."/>
            <person name="Liu Y."/>
            <person name="Xu W."/>
            <person name="Pan J."/>
            <person name="Luo Z.H."/>
            <person name="Li M."/>
        </authorList>
    </citation>
    <scope>NUCLEOTIDE SEQUENCE [LARGE SCALE GENOMIC DNA]</scope>
    <source>
        <strain evidence="1">HyVt-345</strain>
    </source>
</reference>
<name>A0A831VMN7_9FLAO</name>
<organism evidence="1">
    <name type="scientific">Pricia antarctica</name>
    <dbReference type="NCBI Taxonomy" id="641691"/>
    <lineage>
        <taxon>Bacteria</taxon>
        <taxon>Pseudomonadati</taxon>
        <taxon>Bacteroidota</taxon>
        <taxon>Flavobacteriia</taxon>
        <taxon>Flavobacteriales</taxon>
        <taxon>Flavobacteriaceae</taxon>
        <taxon>Pricia</taxon>
    </lineage>
</organism>
<dbReference type="EMBL" id="DRGL01000017">
    <property type="protein sequence ID" value="HEA19951.1"/>
    <property type="molecule type" value="Genomic_DNA"/>
</dbReference>
<comment type="caution">
    <text evidence="1">The sequence shown here is derived from an EMBL/GenBank/DDBJ whole genome shotgun (WGS) entry which is preliminary data.</text>
</comment>
<dbReference type="Proteomes" id="UP000886191">
    <property type="component" value="Unassembled WGS sequence"/>
</dbReference>